<comment type="caution">
    <text evidence="1">The sequence shown here is derived from an EMBL/GenBank/DDBJ whole genome shotgun (WGS) entry which is preliminary data.</text>
</comment>
<evidence type="ECO:0000313" key="2">
    <source>
        <dbReference type="Proteomes" id="UP001162992"/>
    </source>
</evidence>
<accession>A0ACC2C2Q6</accession>
<organism evidence="1 2">
    <name type="scientific">Diphasiastrum complanatum</name>
    <name type="common">Issler's clubmoss</name>
    <name type="synonym">Lycopodium complanatum</name>
    <dbReference type="NCBI Taxonomy" id="34168"/>
    <lineage>
        <taxon>Eukaryota</taxon>
        <taxon>Viridiplantae</taxon>
        <taxon>Streptophyta</taxon>
        <taxon>Embryophyta</taxon>
        <taxon>Tracheophyta</taxon>
        <taxon>Lycopodiopsida</taxon>
        <taxon>Lycopodiales</taxon>
        <taxon>Lycopodiaceae</taxon>
        <taxon>Lycopodioideae</taxon>
        <taxon>Diphasiastrum</taxon>
    </lineage>
</organism>
<name>A0ACC2C2Q6_DIPCM</name>
<dbReference type="Proteomes" id="UP001162992">
    <property type="component" value="Chromosome 12"/>
</dbReference>
<protein>
    <submittedName>
        <fullName evidence="1">Uncharacterized protein</fullName>
    </submittedName>
</protein>
<gene>
    <name evidence="1" type="ORF">O6H91_12G061700</name>
</gene>
<reference evidence="2" key="1">
    <citation type="journal article" date="2024" name="Proc. Natl. Acad. Sci. U.S.A.">
        <title>Extraordinary preservation of gene collinearity over three hundred million years revealed in homosporous lycophytes.</title>
        <authorList>
            <person name="Li C."/>
            <person name="Wickell D."/>
            <person name="Kuo L.Y."/>
            <person name="Chen X."/>
            <person name="Nie B."/>
            <person name="Liao X."/>
            <person name="Peng D."/>
            <person name="Ji J."/>
            <person name="Jenkins J."/>
            <person name="Williams M."/>
            <person name="Shu S."/>
            <person name="Plott C."/>
            <person name="Barry K."/>
            <person name="Rajasekar S."/>
            <person name="Grimwood J."/>
            <person name="Han X."/>
            <person name="Sun S."/>
            <person name="Hou Z."/>
            <person name="He W."/>
            <person name="Dai G."/>
            <person name="Sun C."/>
            <person name="Schmutz J."/>
            <person name="Leebens-Mack J.H."/>
            <person name="Li F.W."/>
            <person name="Wang L."/>
        </authorList>
    </citation>
    <scope>NUCLEOTIDE SEQUENCE [LARGE SCALE GENOMIC DNA]</scope>
    <source>
        <strain evidence="2">cv. PW_Plant_1</strain>
    </source>
</reference>
<keyword evidence="2" id="KW-1185">Reference proteome</keyword>
<proteinExistence type="predicted"/>
<dbReference type="EMBL" id="CM055103">
    <property type="protein sequence ID" value="KAJ7536240.1"/>
    <property type="molecule type" value="Genomic_DNA"/>
</dbReference>
<evidence type="ECO:0000313" key="1">
    <source>
        <dbReference type="EMBL" id="KAJ7536240.1"/>
    </source>
</evidence>
<sequence>MSLPVQGEMKPRRRSGQASKGLGGQSSSMNLRSSRRIASIAENLETSDGEGLLRNTISVGNSSSAQSVSRVKIFGRYSREFQIKGVSLPLDKDRVAKDKGKWDNPAKEKDADDRHVIEDDDDDDKTLDSVLGKPFQHKRKAPILSSNNPSVGLQGKRVAQVMTVLEEAKDHINYCDDKQDNVTLDCLLGKPFRRKERVVRLPQKAKETKSPLGRKVAECQAEDSTTTSTTKANERPLYEGLKDLINNVDDKQDNVTLDCLFGKPFRRKVKAPILQQKAEKTLQRRMVGQDHAEDCSALRPPKISERPVSDEAKKFKISITQEIRSQHEEVRDIFEGAVNKEEAMTQNDEFEDLMKVSIDRNSMAIEECFFVGEVHKMNALSQGIETPSGALIDGVVKKKEAQDSLKDDIGRKCVASGERSFVGGAPKVDASSQVIETLSMALIESLANKEEVTALKDETEDSFKDDIGRTCVAFGECSFVGDTHNGDVASQGVETVPVALIDGVINKEGVTALKDEAKDSIEDKIGRNSAAVGECSLVEDAHKLGVSTQSIETLLVAPSDGVVNKEEATMLNDEPNDPIEDKSGRKYVASGERSCVGDVHKLDVSSRGIKTLPVAVVDGAVNMEEPITCNNEADDSTEDDIDRKLVASGEISVVGNAHKVDVLSQSIETLSVAVIDGDICKVDVSSQCVETRSLGVIDGDVHKVGASSQGMERLSAAVIDDDVHEVDVSNQGAETLSVAVMESVPNKEEATTRKDELEDSSKHEIDRKCIASAECSIFGSGHKVDVLSSGIDSLSVAVLDGVVNKEEVKALKDEATNSMTDDIDRKCISFGECSFVGDVHKVDVSRQGVETLSIALVDDVANQEEAMAQKDEAEDRKSVVFGEFTFVRDVLSQGIETLSVALIDGVVNKEEVTARRDEAKDYSRDDINRSSVASGECSFVGDAHKVDDLTQSIKPVSVAMIGGVANKDETTTWKDDGEDSIEYNIHRKCVDSGERSFAGDARKRDILSQVVETLPVALFNGVGNKEEGTTRKDEAKDSIKYNIDRKHVASGEHSFVGDDNVDFASQGMPVAAIPDGRNLNVEILPNQVYSRKKKPKVTVGAKTSPQPEVNGASIFETGISEGMLCSGDLTKGHRTGKPTSASAKTESQPEVDGASNSGTGRSQGMQHSSDLAECDRIGKPKSTRAKTAPQPEVNDASISETGRTEGMQHGCDIKKGYQTRKPKGKRAKMEPKSEVNCAFISEMARSEGEGIQCSSELKKGHRSGRPKRTIQTDNFDSQPTLRQVQKRKHNELTDEASLELDALMGDLNSTGCIGKGVAKSKDQFSVLSSDQAVAGEAAAIAAGLKACAPTPIEKIRFKDVLKRRGGLQEYLDCRNMVLRLWERDVKHVLSVTDCGVNSISTPGESPGAALIREAYDFLNLHGYINIGLVNEKLRLPSDEEEVKPVPKTTAIGESSAAISKGVYGGASRLQSDLKPMDLQMTKVAEGNLGQAAIDIAVCPPRIVEAKKNYISRTSSQSSELSDDKPLASFKECIENARSGSRRKRELDGEEFSKPSKKGSGAGATTLSVAKAGDNKSIESARGGNDLLLDGTQSGVSNNEALVEKQDPHQAQSAFLEDVSVSPSTSLCNYDVQKLGTIDVNNEVTAERMENREFLNSMSGVCQSYESEAPHTCKNWGSKKGLSNLDNCELQANICTYGGITAAENMTCLTNDKYNVKQRHVVVVGAGPAGLIAARHLQRMNFKVTVLEARNRIGGRAYTDSQTFSVPVDLGASIITGVEADIATERRADPSALLCRQLGLRLTTLRGDCPLYDSVTGSQVPADLDSALEAQFNSLLDDTVALVAQTGDAAMQMSLEEGLEQALKKQRTLQGSNFVRIDKSLINSITSPCDTVTNMAASKSYEDNGHSHSSITNDAQTVPQLDTLKSSNSVTVAGVPESVNMKLTDGCSSEQKISRGKSSNHVAEHAIRPHNSMSKLEKEPKLSQASHAVLEDASQLDRRIMDWHFANLEYGCAAELNKVSLPFWNQDDVYGGFGGPHCMIKEGYGSLMGCLGEGLDIRLGQAVTEIRYSSLEFGKSGEFKREVKVKTKTGEEFIGEAVLVTIPLGCLKADTIKFLPSLPNWKLSSIKKLGFGVLNKVVLEFANVFWDEAVDYFGATAEDTDSRGRCFMFWNLKRMVDAPILVALVVGKAALEGEKVESAEQIGHALSILRKLYGEKSVPEPIALAVTSWGSDEYSRGAYSYVAMGASGEDYDIVGRPVDNCLFFAGEATCKEYPDTVGGAIISGIREAVRIVDIMENGGELTKEAETMEVEQGESERERNEVRNINKRLSAADLSNVLLGDTAKLDGELKPISRANMLKDMFGDAKTTAARILLAKEMLQQPISVVGSIAGTKAGLTVLNSWILVWSWVVV</sequence>